<accession>A0AA97F7E3</accession>
<proteinExistence type="predicted"/>
<sequence length="106" mass="11769">MKCKKEVHFAAARNLCGRHFDDLKRGCSIAIKPQQWRLFSPNVASESLSSTTDAIVAILPHRALKVPFSGVPCFTANECDGKCKAWVAEQGVRFTIEGKHQHFVQA</sequence>
<reference evidence="1 2" key="1">
    <citation type="submission" date="2023-10" db="EMBL/GenBank/DDBJ databases">
        <title>Complete genome sequence of a Sphingomonadaceae bacterium.</title>
        <authorList>
            <person name="Yan C."/>
        </authorList>
    </citation>
    <scope>NUCLEOTIDE SEQUENCE [LARGE SCALE GENOMIC DNA]</scope>
    <source>
        <strain evidence="1 2">SCSIO 66989</strain>
    </source>
</reference>
<dbReference type="RefSeq" id="WP_317082906.1">
    <property type="nucleotide sequence ID" value="NZ_CP136594.1"/>
</dbReference>
<dbReference type="AlphaFoldDB" id="A0AA97F7E3"/>
<protein>
    <submittedName>
        <fullName evidence="1">Uncharacterized protein</fullName>
    </submittedName>
</protein>
<keyword evidence="2" id="KW-1185">Reference proteome</keyword>
<organism evidence="1 2">
    <name type="scientific">Alterisphingorhabdus coralli</name>
    <dbReference type="NCBI Taxonomy" id="3071408"/>
    <lineage>
        <taxon>Bacteria</taxon>
        <taxon>Pseudomonadati</taxon>
        <taxon>Pseudomonadota</taxon>
        <taxon>Alphaproteobacteria</taxon>
        <taxon>Sphingomonadales</taxon>
        <taxon>Sphingomonadaceae</taxon>
        <taxon>Alterisphingorhabdus (ex Yan et al. 2024)</taxon>
    </lineage>
</organism>
<dbReference type="EMBL" id="CP136594">
    <property type="protein sequence ID" value="WOE75744.1"/>
    <property type="molecule type" value="Genomic_DNA"/>
</dbReference>
<gene>
    <name evidence="1" type="ORF">RB602_03255</name>
</gene>
<dbReference type="KEGG" id="acoa:RB602_03255"/>
<evidence type="ECO:0000313" key="2">
    <source>
        <dbReference type="Proteomes" id="UP001302429"/>
    </source>
</evidence>
<name>A0AA97F7E3_9SPHN</name>
<dbReference type="Proteomes" id="UP001302429">
    <property type="component" value="Chromosome"/>
</dbReference>
<evidence type="ECO:0000313" key="1">
    <source>
        <dbReference type="EMBL" id="WOE75744.1"/>
    </source>
</evidence>